<comment type="similarity">
    <text evidence="1 4">Belongs to the RNase T2 family.</text>
</comment>
<dbReference type="Pfam" id="PF00445">
    <property type="entry name" value="Ribonuclease_T2"/>
    <property type="match status" value="1"/>
</dbReference>
<accession>A0A6J5WY00</accession>
<keyword evidence="2" id="KW-0732">Signal</keyword>
<evidence type="ECO:0000313" key="6">
    <source>
        <dbReference type="EMBL" id="CAB4306646.1"/>
    </source>
</evidence>
<keyword evidence="3" id="KW-0325">Glycoprotein</keyword>
<dbReference type="InterPro" id="IPR036430">
    <property type="entry name" value="RNase_T2-like_sf"/>
</dbReference>
<dbReference type="Proteomes" id="UP000507245">
    <property type="component" value="Unassembled WGS sequence"/>
</dbReference>
<dbReference type="Gene3D" id="3.90.730.10">
    <property type="entry name" value="Ribonuclease T2-like"/>
    <property type="match status" value="1"/>
</dbReference>
<dbReference type="AlphaFoldDB" id="A0A6J5WY00"/>
<evidence type="ECO:0000256" key="4">
    <source>
        <dbReference type="RuleBase" id="RU004328"/>
    </source>
</evidence>
<dbReference type="PANTHER" id="PTHR11240:SF22">
    <property type="entry name" value="RIBONUCLEASE T2"/>
    <property type="match status" value="1"/>
</dbReference>
<protein>
    <submittedName>
        <fullName evidence="6">Uncharacterized protein</fullName>
    </submittedName>
</protein>
<dbReference type="PANTHER" id="PTHR11240">
    <property type="entry name" value="RIBONUCLEASE T2"/>
    <property type="match status" value="1"/>
</dbReference>
<dbReference type="GO" id="GO:0003723">
    <property type="term" value="F:RNA binding"/>
    <property type="evidence" value="ECO:0007669"/>
    <property type="project" value="InterPro"/>
</dbReference>
<proteinExistence type="inferred from homology"/>
<organism evidence="6 7">
    <name type="scientific">Prunus armeniaca</name>
    <name type="common">Apricot</name>
    <name type="synonym">Armeniaca vulgaris</name>
    <dbReference type="NCBI Taxonomy" id="36596"/>
    <lineage>
        <taxon>Eukaryota</taxon>
        <taxon>Viridiplantae</taxon>
        <taxon>Streptophyta</taxon>
        <taxon>Embryophyta</taxon>
        <taxon>Tracheophyta</taxon>
        <taxon>Spermatophyta</taxon>
        <taxon>Magnoliopsida</taxon>
        <taxon>eudicotyledons</taxon>
        <taxon>Gunneridae</taxon>
        <taxon>Pentapetalae</taxon>
        <taxon>rosids</taxon>
        <taxon>fabids</taxon>
        <taxon>Rosales</taxon>
        <taxon>Rosaceae</taxon>
        <taxon>Amygdaloideae</taxon>
        <taxon>Amygdaleae</taxon>
        <taxon>Prunus</taxon>
    </lineage>
</organism>
<sequence length="293" mass="33510">MMDIVDALQETTSIMGAKHLKLPCLLFHPKCAAGKYGNYYDFEFYTLLMTRPNTYYMRKKYLARCNCYEPVAQKFIINGLWPIYNDFNARPKCRSASNAQRVFDGEQFKIAETTCVVKMKEYWPNPTAKDLTESKFFWERQWKEHDVNVTKMLEDAGISIGMDFDPIVIIQVIEKKTKSFPNIRCYKGMLWGDRICFGKYGMFRDCNMRIVYHKISLPAMPPTIKAESLSTHAAQPEARGKKKKKKKKKKNQAASSPGPGGGVGPTSSGWPEGKSYPRSKTRGVTVALQHLLQ</sequence>
<feature type="region of interest" description="Disordered" evidence="5">
    <location>
        <begin position="227"/>
        <end position="284"/>
    </location>
</feature>
<dbReference type="InterPro" id="IPR001568">
    <property type="entry name" value="RNase_T2-like"/>
</dbReference>
<dbReference type="SUPFAM" id="SSF55895">
    <property type="entry name" value="Ribonuclease Rh-like"/>
    <property type="match status" value="1"/>
</dbReference>
<dbReference type="GO" id="GO:0033897">
    <property type="term" value="F:ribonuclease T2 activity"/>
    <property type="evidence" value="ECO:0007669"/>
    <property type="project" value="InterPro"/>
</dbReference>
<evidence type="ECO:0000256" key="1">
    <source>
        <dbReference type="ARBA" id="ARBA00007469"/>
    </source>
</evidence>
<evidence type="ECO:0000313" key="7">
    <source>
        <dbReference type="Proteomes" id="UP000507245"/>
    </source>
</evidence>
<evidence type="ECO:0000256" key="3">
    <source>
        <dbReference type="ARBA" id="ARBA00023180"/>
    </source>
</evidence>
<reference evidence="7" key="1">
    <citation type="journal article" date="2020" name="Genome Biol.">
        <title>Gamete binning: chromosome-level and haplotype-resolved genome assembly enabled by high-throughput single-cell sequencing of gamete genomes.</title>
        <authorList>
            <person name="Campoy J.A."/>
            <person name="Sun H."/>
            <person name="Goel M."/>
            <person name="Jiao W.-B."/>
            <person name="Folz-Donahue K."/>
            <person name="Wang N."/>
            <person name="Rubio M."/>
            <person name="Liu C."/>
            <person name="Kukat C."/>
            <person name="Ruiz D."/>
            <person name="Huettel B."/>
            <person name="Schneeberger K."/>
        </authorList>
    </citation>
    <scope>NUCLEOTIDE SEQUENCE [LARGE SCALE GENOMIC DNA]</scope>
    <source>
        <strain evidence="7">cv. Rojo Pasion</strain>
    </source>
</reference>
<evidence type="ECO:0000256" key="5">
    <source>
        <dbReference type="SAM" id="MobiDB-lite"/>
    </source>
</evidence>
<feature type="compositionally biased region" description="Basic residues" evidence="5">
    <location>
        <begin position="240"/>
        <end position="251"/>
    </location>
</feature>
<name>A0A6J5WY00_PRUAR</name>
<dbReference type="GO" id="GO:0005576">
    <property type="term" value="C:extracellular region"/>
    <property type="evidence" value="ECO:0007669"/>
    <property type="project" value="TreeGrafter"/>
</dbReference>
<gene>
    <name evidence="6" type="ORF">ORAREDHAP_LOCUS24886</name>
</gene>
<keyword evidence="7" id="KW-1185">Reference proteome</keyword>
<dbReference type="GO" id="GO:0006401">
    <property type="term" value="P:RNA catabolic process"/>
    <property type="evidence" value="ECO:0007669"/>
    <property type="project" value="TreeGrafter"/>
</dbReference>
<evidence type="ECO:0000256" key="2">
    <source>
        <dbReference type="ARBA" id="ARBA00022729"/>
    </source>
</evidence>
<dbReference type="EMBL" id="CAEKKB010000004">
    <property type="protein sequence ID" value="CAB4306646.1"/>
    <property type="molecule type" value="Genomic_DNA"/>
</dbReference>